<evidence type="ECO:0000313" key="4">
    <source>
        <dbReference type="Proteomes" id="UP000832097"/>
    </source>
</evidence>
<gene>
    <name evidence="3" type="ORF">MTO99_18505</name>
</gene>
<evidence type="ECO:0000313" key="3">
    <source>
        <dbReference type="EMBL" id="UOE44120.1"/>
    </source>
</evidence>
<dbReference type="SUPFAM" id="SSF53474">
    <property type="entry name" value="alpha/beta-Hydrolases"/>
    <property type="match status" value="1"/>
</dbReference>
<sequence>MAARFDSSLLHPELRTKFARSNNPPVVHAWQRALLRSGMRLMPGAKPARGVTVERVSVPGGQVANVFTPSGFGADAPGPALLWIHGGGLVIGSMAQDDARCLDVAAELGIVVVSVEYRLAPEHPYPAPLDDCDAAWAWLQSVAAARRIDPARVAIGGQSAGGGLAAALVQRIHDRGGVQPVAQWLFCPMLDDRTAADRSLDAVGHVIWNNRSNRAGWGAYLGSAMGGADVPAEAAPARRIDLTGLPPAWIGAGDIELFFAEDRDYAERLAAAGVEVEWAVVPGAPHGFESMAGDTAVARSYVAGAQRWLATQLGS</sequence>
<organism evidence="3 4">
    <name type="scientific">Agromyces larvae</name>
    <dbReference type="NCBI Taxonomy" id="2929802"/>
    <lineage>
        <taxon>Bacteria</taxon>
        <taxon>Bacillati</taxon>
        <taxon>Actinomycetota</taxon>
        <taxon>Actinomycetes</taxon>
        <taxon>Micrococcales</taxon>
        <taxon>Microbacteriaceae</taxon>
        <taxon>Agromyces</taxon>
    </lineage>
</organism>
<accession>A0ABY4BY02</accession>
<protein>
    <submittedName>
        <fullName evidence="3">Alpha/beta hydrolase</fullName>
    </submittedName>
</protein>
<dbReference type="PANTHER" id="PTHR48081:SF8">
    <property type="entry name" value="ALPHA_BETA HYDROLASE FOLD-3 DOMAIN-CONTAINING PROTEIN-RELATED"/>
    <property type="match status" value="1"/>
</dbReference>
<dbReference type="Gene3D" id="3.40.50.1820">
    <property type="entry name" value="alpha/beta hydrolase"/>
    <property type="match status" value="1"/>
</dbReference>
<feature type="domain" description="Alpha/beta hydrolase fold-3" evidence="2">
    <location>
        <begin position="81"/>
        <end position="289"/>
    </location>
</feature>
<dbReference type="PANTHER" id="PTHR48081">
    <property type="entry name" value="AB HYDROLASE SUPERFAMILY PROTEIN C4A8.06C"/>
    <property type="match status" value="1"/>
</dbReference>
<dbReference type="Pfam" id="PF07859">
    <property type="entry name" value="Abhydrolase_3"/>
    <property type="match status" value="1"/>
</dbReference>
<dbReference type="GO" id="GO:0016787">
    <property type="term" value="F:hydrolase activity"/>
    <property type="evidence" value="ECO:0007669"/>
    <property type="project" value="UniProtKB-KW"/>
</dbReference>
<dbReference type="RefSeq" id="WP_243555649.1">
    <property type="nucleotide sequence ID" value="NZ_CP094528.1"/>
</dbReference>
<dbReference type="InterPro" id="IPR029058">
    <property type="entry name" value="AB_hydrolase_fold"/>
</dbReference>
<evidence type="ECO:0000256" key="1">
    <source>
        <dbReference type="ARBA" id="ARBA00022801"/>
    </source>
</evidence>
<dbReference type="InterPro" id="IPR013094">
    <property type="entry name" value="AB_hydrolase_3"/>
</dbReference>
<name>A0ABY4BY02_9MICO</name>
<keyword evidence="4" id="KW-1185">Reference proteome</keyword>
<reference evidence="3 4" key="1">
    <citation type="submission" date="2022-03" db="EMBL/GenBank/DDBJ databases">
        <title>Mucilaginibacter sp. isolated from the gut of Protaetia brevitarsis seulensis larvae.</title>
        <authorList>
            <person name="Won M."/>
            <person name="Kim S.-J."/>
            <person name="Kwon S.-W."/>
        </authorList>
    </citation>
    <scope>NUCLEOTIDE SEQUENCE [LARGE SCALE GENOMIC DNA]</scope>
    <source>
        <strain evidence="3 4">CFWR-12</strain>
    </source>
</reference>
<dbReference type="InterPro" id="IPR050300">
    <property type="entry name" value="GDXG_lipolytic_enzyme"/>
</dbReference>
<keyword evidence="1 3" id="KW-0378">Hydrolase</keyword>
<dbReference type="Proteomes" id="UP000832097">
    <property type="component" value="Chromosome"/>
</dbReference>
<proteinExistence type="predicted"/>
<dbReference type="EMBL" id="CP094528">
    <property type="protein sequence ID" value="UOE44120.1"/>
    <property type="molecule type" value="Genomic_DNA"/>
</dbReference>
<evidence type="ECO:0000259" key="2">
    <source>
        <dbReference type="Pfam" id="PF07859"/>
    </source>
</evidence>